<dbReference type="RefSeq" id="WP_035514895.1">
    <property type="nucleotide sequence ID" value="NZ_KN234751.1"/>
</dbReference>
<dbReference type="GO" id="GO:0055085">
    <property type="term" value="P:transmembrane transport"/>
    <property type="evidence" value="ECO:0007669"/>
    <property type="project" value="InterPro"/>
</dbReference>
<dbReference type="EMBL" id="AUVB01000042">
    <property type="protein sequence ID" value="KGE03978.1"/>
    <property type="molecule type" value="Genomic_DNA"/>
</dbReference>
<keyword evidence="6 9" id="KW-1133">Transmembrane helix</keyword>
<evidence type="ECO:0000256" key="5">
    <source>
        <dbReference type="ARBA" id="ARBA00022692"/>
    </source>
</evidence>
<gene>
    <name evidence="10" type="ORF">HRUBRA_01483</name>
</gene>
<evidence type="ECO:0000256" key="6">
    <source>
        <dbReference type="ARBA" id="ARBA00022989"/>
    </source>
</evidence>
<dbReference type="STRING" id="1265313.HRUBRA_01483"/>
<organism evidence="10 11">
    <name type="scientific">Pseudohaliea rubra DSM 19751</name>
    <dbReference type="NCBI Taxonomy" id="1265313"/>
    <lineage>
        <taxon>Bacteria</taxon>
        <taxon>Pseudomonadati</taxon>
        <taxon>Pseudomonadota</taxon>
        <taxon>Gammaproteobacteria</taxon>
        <taxon>Cellvibrionales</taxon>
        <taxon>Halieaceae</taxon>
        <taxon>Pseudohaliea</taxon>
    </lineage>
</organism>
<dbReference type="NCBIfam" id="TIGR04408">
    <property type="entry name" value="LptG_lptG"/>
    <property type="match status" value="1"/>
</dbReference>
<name>A0A095VSB4_9GAMM</name>
<comment type="function">
    <text evidence="1">Part of the ABC transporter complex LptBFG involved in the translocation of lipopolysaccharide (LPS) from the inner membrane to the outer membrane.</text>
</comment>
<comment type="subcellular location">
    <subcellularLocation>
        <location evidence="2">Cell membrane</location>
        <topology evidence="2">Multi-pass membrane protein</topology>
    </subcellularLocation>
</comment>
<dbReference type="InterPro" id="IPR005495">
    <property type="entry name" value="LptG/LptF_permease"/>
</dbReference>
<keyword evidence="7 9" id="KW-0472">Membrane</keyword>
<feature type="transmembrane region" description="Helical" evidence="9">
    <location>
        <begin position="98"/>
        <end position="117"/>
    </location>
</feature>
<dbReference type="PANTHER" id="PTHR33529:SF2">
    <property type="entry name" value="LIPOPOLYSACCHARIDE EXPORT SYSTEM PERMEASE PROTEIN LPTG"/>
    <property type="match status" value="1"/>
</dbReference>
<dbReference type="GO" id="GO:0015920">
    <property type="term" value="P:lipopolysaccharide transport"/>
    <property type="evidence" value="ECO:0007669"/>
    <property type="project" value="TreeGrafter"/>
</dbReference>
<keyword evidence="11" id="KW-1185">Reference proteome</keyword>
<feature type="transmembrane region" description="Helical" evidence="9">
    <location>
        <begin position="12"/>
        <end position="33"/>
    </location>
</feature>
<feature type="transmembrane region" description="Helical" evidence="9">
    <location>
        <begin position="303"/>
        <end position="325"/>
    </location>
</feature>
<comment type="similarity">
    <text evidence="3">Belongs to the LptF/LptG family.</text>
</comment>
<keyword evidence="5 9" id="KW-0812">Transmembrane</keyword>
<evidence type="ECO:0000313" key="11">
    <source>
        <dbReference type="Proteomes" id="UP000029640"/>
    </source>
</evidence>
<dbReference type="eggNOG" id="COG0795">
    <property type="taxonomic scope" value="Bacteria"/>
</dbReference>
<evidence type="ECO:0000256" key="8">
    <source>
        <dbReference type="ARBA" id="ARBA00026081"/>
    </source>
</evidence>
<evidence type="ECO:0000256" key="4">
    <source>
        <dbReference type="ARBA" id="ARBA00022475"/>
    </source>
</evidence>
<keyword evidence="4" id="KW-1003">Cell membrane</keyword>
<accession>A0A095VSB4</accession>
<comment type="subunit">
    <text evidence="8">Component of the lipopolysaccharide transport and assembly complex. The LptBFG transporter is composed of two ATP-binding proteins (LptB) and two transmembrane proteins (LptF and LptG).</text>
</comment>
<feature type="transmembrane region" description="Helical" evidence="9">
    <location>
        <begin position="331"/>
        <end position="352"/>
    </location>
</feature>
<protein>
    <submittedName>
        <fullName evidence="10">Putative Permease</fullName>
    </submittedName>
</protein>
<comment type="caution">
    <text evidence="10">The sequence shown here is derived from an EMBL/GenBank/DDBJ whole genome shotgun (WGS) entry which is preliminary data.</text>
</comment>
<dbReference type="HOGENOM" id="CLU_028799_1_2_6"/>
<proteinExistence type="inferred from homology"/>
<evidence type="ECO:0000256" key="1">
    <source>
        <dbReference type="ARBA" id="ARBA00002265"/>
    </source>
</evidence>
<dbReference type="AlphaFoldDB" id="A0A095VSB4"/>
<evidence type="ECO:0000256" key="7">
    <source>
        <dbReference type="ARBA" id="ARBA00023136"/>
    </source>
</evidence>
<dbReference type="Proteomes" id="UP000029640">
    <property type="component" value="Unassembled WGS sequence"/>
</dbReference>
<feature type="transmembrane region" description="Helical" evidence="9">
    <location>
        <begin position="273"/>
        <end position="291"/>
    </location>
</feature>
<dbReference type="Pfam" id="PF03739">
    <property type="entry name" value="LptF_LptG"/>
    <property type="match status" value="1"/>
</dbReference>
<dbReference type="InterPro" id="IPR030923">
    <property type="entry name" value="LptG"/>
</dbReference>
<dbReference type="GO" id="GO:0043190">
    <property type="term" value="C:ATP-binding cassette (ABC) transporter complex"/>
    <property type="evidence" value="ECO:0007669"/>
    <property type="project" value="InterPro"/>
</dbReference>
<dbReference type="PANTHER" id="PTHR33529">
    <property type="entry name" value="SLR0882 PROTEIN-RELATED"/>
    <property type="match status" value="1"/>
</dbReference>
<evidence type="ECO:0000313" key="10">
    <source>
        <dbReference type="EMBL" id="KGE03978.1"/>
    </source>
</evidence>
<evidence type="ECO:0000256" key="3">
    <source>
        <dbReference type="ARBA" id="ARBA00007725"/>
    </source>
</evidence>
<feature type="transmembrane region" description="Helical" evidence="9">
    <location>
        <begin position="60"/>
        <end position="77"/>
    </location>
</feature>
<evidence type="ECO:0000256" key="9">
    <source>
        <dbReference type="SAM" id="Phobius"/>
    </source>
</evidence>
<reference evidence="10 11" key="1">
    <citation type="journal article" date="2014" name="Genome Announc.">
        <title>Genome Sequence of Gammaproteobacterial Pseudohaliea rubra Type Strain DSM 19751, Isolated from Coastal Seawater of the Mediterranean Sea.</title>
        <authorList>
            <person name="Spring S."/>
            <person name="Fiebig A."/>
            <person name="Riedel T."/>
            <person name="Goker M."/>
            <person name="Klenk H.P."/>
        </authorList>
    </citation>
    <scope>NUCLEOTIDE SEQUENCE [LARGE SCALE GENOMIC DNA]</scope>
    <source>
        <strain evidence="10 11">DSM 19751</strain>
    </source>
</reference>
<dbReference type="OrthoDB" id="9776227at2"/>
<evidence type="ECO:0000256" key="2">
    <source>
        <dbReference type="ARBA" id="ARBA00004651"/>
    </source>
</evidence>
<sequence>MSILTRYITAALLRGWFITFLVVAAVFGLLAFIDELDAAHGDYGAVAVARFTLMVLPQQLLSLAPVILLLGTIIALAGLQKGSELTVISCAGVPISRLLLAIAVPTGVVTLLLWVGMETVTAPLHQRAEALRLALRYNNPHTLPAGGVWSKSGRRYIHLGTMRDERVPANIALYEFDAEGRLERAIHAATATVGDDRQWRFESVQEKRLEGGQLVTRRLDSLAIDNLWARRELPVLSLSPESMRLSVLYGYGTYLAANARDARSYLNTFWQRLALPLTAAAMVLLATPISAQLGSRRGSAVGVNLAIGALIGISFYLGSQIIFALGTLLGLPPLLVALLPALATAACAALLLKRMHW</sequence>